<dbReference type="PROSITE" id="PS50881">
    <property type="entry name" value="S5_DSRBD"/>
    <property type="match status" value="1"/>
</dbReference>
<sequence length="212" mass="25466">MVNLCETLYLNMYYKLYNKFFRKLRFKKIKISKKKKKYKSKYKFNLLNPSYSYKYSYIASYIYSNLYKVNYLKQFIINRNNNLNTIVLYYNKIFVKKKQKRSIKYDVIIGSGNNTNWVGIGSSKTSMYKTACNKSSDKSKKHIYNLNFMSNDYKMFKYKNYKFSLLNKSPNKKNLNIYNNITFLSGSKKLKLISYTKAPKKTVLKAVLHYFN</sequence>
<keyword evidence="1 3" id="KW-0689">Ribosomal protein</keyword>
<organism evidence="3">
    <name type="scientific">Babesia sp. Dunhuang</name>
    <dbReference type="NCBI Taxonomy" id="1164853"/>
    <lineage>
        <taxon>Eukaryota</taxon>
        <taxon>Sar</taxon>
        <taxon>Alveolata</taxon>
        <taxon>Apicomplexa</taxon>
        <taxon>Aconoidasida</taxon>
        <taxon>Piroplasmida</taxon>
        <taxon>Babesiidae</taxon>
        <taxon>Babesia</taxon>
    </lineage>
</organism>
<evidence type="ECO:0000313" key="3">
    <source>
        <dbReference type="EMBL" id="QAX27005.1"/>
    </source>
</evidence>
<evidence type="ECO:0000256" key="1">
    <source>
        <dbReference type="PROSITE-ProRule" id="PRU00268"/>
    </source>
</evidence>
<name>A0A411AD50_9APIC</name>
<reference evidence="3" key="1">
    <citation type="submission" date="2018-09" db="EMBL/GenBank/DDBJ databases">
        <title>Comparative sequence analysis of Babesia apicoplast genomes of sheep originating from six regions.</title>
        <authorList>
            <person name="Wang X."/>
            <person name="Guan G."/>
        </authorList>
    </citation>
    <scope>NUCLEOTIDE SEQUENCE</scope>
</reference>
<feature type="domain" description="S5 DRBM" evidence="2">
    <location>
        <begin position="83"/>
        <end position="146"/>
    </location>
</feature>
<dbReference type="GO" id="GO:0003723">
    <property type="term" value="F:RNA binding"/>
    <property type="evidence" value="ECO:0007669"/>
    <property type="project" value="InterPro"/>
</dbReference>
<dbReference type="AlphaFoldDB" id="A0A411AD50"/>
<dbReference type="EMBL" id="MH992225">
    <property type="protein sequence ID" value="QAX27005.1"/>
    <property type="molecule type" value="Genomic_DNA"/>
</dbReference>
<gene>
    <name evidence="3" type="primary">rps5</name>
</gene>
<protein>
    <submittedName>
        <fullName evidence="3">Ribosomal protein S5</fullName>
    </submittedName>
</protein>
<evidence type="ECO:0000259" key="2">
    <source>
        <dbReference type="PROSITE" id="PS50881"/>
    </source>
</evidence>
<dbReference type="GO" id="GO:0003735">
    <property type="term" value="F:structural constituent of ribosome"/>
    <property type="evidence" value="ECO:0007669"/>
    <property type="project" value="UniProtKB-UniRule"/>
</dbReference>
<dbReference type="SUPFAM" id="SSF54768">
    <property type="entry name" value="dsRNA-binding domain-like"/>
    <property type="match status" value="1"/>
</dbReference>
<dbReference type="GO" id="GO:0006412">
    <property type="term" value="P:translation"/>
    <property type="evidence" value="ECO:0007669"/>
    <property type="project" value="InterPro"/>
</dbReference>
<keyword evidence="1" id="KW-0687">Ribonucleoprotein</keyword>
<dbReference type="InterPro" id="IPR013810">
    <property type="entry name" value="Ribosomal_uS5_N"/>
</dbReference>
<dbReference type="GO" id="GO:0005840">
    <property type="term" value="C:ribosome"/>
    <property type="evidence" value="ECO:0007669"/>
    <property type="project" value="UniProtKB-KW"/>
</dbReference>
<accession>A0A411AD50</accession>
<proteinExistence type="predicted"/>
<dbReference type="GO" id="GO:1990904">
    <property type="term" value="C:ribonucleoprotein complex"/>
    <property type="evidence" value="ECO:0007669"/>
    <property type="project" value="UniProtKB-UniRule"/>
</dbReference>